<proteinExistence type="inferred from homology"/>
<comment type="cofactor">
    <cofactor evidence="6">
        <name>Zn(2+)</name>
        <dbReference type="ChEBI" id="CHEBI:29105"/>
    </cofactor>
    <text evidence="6">Binds 1 zinc ion per subunit.</text>
</comment>
<evidence type="ECO:0000256" key="1">
    <source>
        <dbReference type="ARBA" id="ARBA00022670"/>
    </source>
</evidence>
<reference evidence="9" key="2">
    <citation type="submission" date="2010-04" db="EMBL/GenBank/DDBJ databases">
        <authorList>
            <person name="Buell R."/>
            <person name="Hamilton J."/>
            <person name="Hostetler J."/>
        </authorList>
    </citation>
    <scope>NUCLEOTIDE SEQUENCE [LARGE SCALE GENOMIC DNA]</scope>
    <source>
        <strain evidence="9">DAOM:BR144</strain>
    </source>
</reference>
<dbReference type="eggNOG" id="ENOG502RQS2">
    <property type="taxonomic scope" value="Eukaryota"/>
</dbReference>
<dbReference type="Proteomes" id="UP000019132">
    <property type="component" value="Unassembled WGS sequence"/>
</dbReference>
<dbReference type="VEuPathDB" id="FungiDB:PYU1_G014030"/>
<keyword evidence="1 6" id="KW-0645">Protease</keyword>
<sequence length="291" mass="31779">MSAIFRITIQRVRAMMSTAAFSRRFIGASALAMYAFSSYPIAEPTSDFSLSLAQGSDSVELDRRDPFAINVRNVAAHVGVKNPERLSIRVGEETAGASMGANVTIGRRGACIILPVELYEAFHATPAIRKKYDLPGKDEINFVLAHESAHIAKNHSVISGTFLPLSMVTCCYLIKKIPNKVLASAFGCLALVGGNTFLSWRIEHEADHVAAERGYAHGGINCFERKLSRNCELRTLLNTHMITKQGNYLGDTAHPLLTSRIHHLKLIADARASDATSALHAHSGCKYCLRV</sequence>
<dbReference type="HOGENOM" id="CLU_083185_0_0_1"/>
<evidence type="ECO:0000256" key="4">
    <source>
        <dbReference type="ARBA" id="ARBA00022833"/>
    </source>
</evidence>
<reference evidence="8" key="3">
    <citation type="submission" date="2015-02" db="UniProtKB">
        <authorList>
            <consortium name="EnsemblProtists"/>
        </authorList>
    </citation>
    <scope>IDENTIFICATION</scope>
    <source>
        <strain evidence="8">DAOM BR144</strain>
    </source>
</reference>
<dbReference type="InParanoid" id="K3XA10"/>
<dbReference type="GO" id="GO:0006508">
    <property type="term" value="P:proteolysis"/>
    <property type="evidence" value="ECO:0007669"/>
    <property type="project" value="UniProtKB-KW"/>
</dbReference>
<dbReference type="PANTHER" id="PTHR21824:SF4">
    <property type="entry name" value="TRANSMEMBRANE PROTEIN 177"/>
    <property type="match status" value="1"/>
</dbReference>
<dbReference type="Pfam" id="PF01435">
    <property type="entry name" value="Peptidase_M48"/>
    <property type="match status" value="1"/>
</dbReference>
<keyword evidence="5 6" id="KW-0482">Metalloprotease</keyword>
<dbReference type="EMBL" id="GL376616">
    <property type="status" value="NOT_ANNOTATED_CDS"/>
    <property type="molecule type" value="Genomic_DNA"/>
</dbReference>
<name>K3XA10_GLOUD</name>
<keyword evidence="2" id="KW-0479">Metal-binding</keyword>
<dbReference type="EnsemblProtists" id="PYU1_T014059">
    <property type="protein sequence ID" value="PYU1_T014059"/>
    <property type="gene ID" value="PYU1_G014030"/>
</dbReference>
<evidence type="ECO:0000313" key="8">
    <source>
        <dbReference type="EnsemblProtists" id="PYU1_T014059"/>
    </source>
</evidence>
<evidence type="ECO:0000256" key="3">
    <source>
        <dbReference type="ARBA" id="ARBA00022801"/>
    </source>
</evidence>
<feature type="domain" description="Peptidase M48" evidence="7">
    <location>
        <begin position="123"/>
        <end position="265"/>
    </location>
</feature>
<reference evidence="9" key="1">
    <citation type="journal article" date="2010" name="Genome Biol.">
        <title>Genome sequence of the necrotrophic plant pathogen Pythium ultimum reveals original pathogenicity mechanisms and effector repertoire.</title>
        <authorList>
            <person name="Levesque C.A."/>
            <person name="Brouwer H."/>
            <person name="Cano L."/>
            <person name="Hamilton J.P."/>
            <person name="Holt C."/>
            <person name="Huitema E."/>
            <person name="Raffaele S."/>
            <person name="Robideau G.P."/>
            <person name="Thines M."/>
            <person name="Win J."/>
            <person name="Zerillo M.M."/>
            <person name="Beakes G.W."/>
            <person name="Boore J.L."/>
            <person name="Busam D."/>
            <person name="Dumas B."/>
            <person name="Ferriera S."/>
            <person name="Fuerstenberg S.I."/>
            <person name="Gachon C.M."/>
            <person name="Gaulin E."/>
            <person name="Govers F."/>
            <person name="Grenville-Briggs L."/>
            <person name="Horner N."/>
            <person name="Hostetler J."/>
            <person name="Jiang R.H."/>
            <person name="Johnson J."/>
            <person name="Krajaejun T."/>
            <person name="Lin H."/>
            <person name="Meijer H.J."/>
            <person name="Moore B."/>
            <person name="Morris P."/>
            <person name="Phuntmart V."/>
            <person name="Puiu D."/>
            <person name="Shetty J."/>
            <person name="Stajich J.E."/>
            <person name="Tripathy S."/>
            <person name="Wawra S."/>
            <person name="van West P."/>
            <person name="Whitty B.R."/>
            <person name="Coutinho P.M."/>
            <person name="Henrissat B."/>
            <person name="Martin F."/>
            <person name="Thomas P.D."/>
            <person name="Tyler B.M."/>
            <person name="De Vries R.P."/>
            <person name="Kamoun S."/>
            <person name="Yandell M."/>
            <person name="Tisserat N."/>
            <person name="Buell C.R."/>
        </authorList>
    </citation>
    <scope>NUCLEOTIDE SEQUENCE</scope>
    <source>
        <strain evidence="9">DAOM:BR144</strain>
    </source>
</reference>
<dbReference type="GO" id="GO:0046872">
    <property type="term" value="F:metal ion binding"/>
    <property type="evidence" value="ECO:0007669"/>
    <property type="project" value="UniProtKB-KW"/>
</dbReference>
<evidence type="ECO:0000256" key="2">
    <source>
        <dbReference type="ARBA" id="ARBA00022723"/>
    </source>
</evidence>
<comment type="similarity">
    <text evidence="6">Belongs to the peptidase M48 family.</text>
</comment>
<dbReference type="InterPro" id="IPR001915">
    <property type="entry name" value="Peptidase_M48"/>
</dbReference>
<dbReference type="GO" id="GO:0004222">
    <property type="term" value="F:metalloendopeptidase activity"/>
    <property type="evidence" value="ECO:0007669"/>
    <property type="project" value="InterPro"/>
</dbReference>
<keyword evidence="3 6" id="KW-0378">Hydrolase</keyword>
<dbReference type="GO" id="GO:0016020">
    <property type="term" value="C:membrane"/>
    <property type="evidence" value="ECO:0007669"/>
    <property type="project" value="TreeGrafter"/>
</dbReference>
<evidence type="ECO:0000256" key="5">
    <source>
        <dbReference type="ARBA" id="ARBA00023049"/>
    </source>
</evidence>
<accession>K3XA10</accession>
<dbReference type="PANTHER" id="PTHR21824">
    <property type="entry name" value="TRANSMEMBRANE PROTEIN 177"/>
    <property type="match status" value="1"/>
</dbReference>
<dbReference type="InterPro" id="IPR026620">
    <property type="entry name" value="TMEM177"/>
</dbReference>
<evidence type="ECO:0000313" key="9">
    <source>
        <dbReference type="Proteomes" id="UP000019132"/>
    </source>
</evidence>
<organism evidence="8 9">
    <name type="scientific">Globisporangium ultimum (strain ATCC 200006 / CBS 805.95 / DAOM BR144)</name>
    <name type="common">Pythium ultimum</name>
    <dbReference type="NCBI Taxonomy" id="431595"/>
    <lineage>
        <taxon>Eukaryota</taxon>
        <taxon>Sar</taxon>
        <taxon>Stramenopiles</taxon>
        <taxon>Oomycota</taxon>
        <taxon>Peronosporomycetes</taxon>
        <taxon>Pythiales</taxon>
        <taxon>Pythiaceae</taxon>
        <taxon>Globisporangium</taxon>
    </lineage>
</organism>
<keyword evidence="4 6" id="KW-0862">Zinc</keyword>
<evidence type="ECO:0000259" key="7">
    <source>
        <dbReference type="Pfam" id="PF01435"/>
    </source>
</evidence>
<dbReference type="AlphaFoldDB" id="K3XA10"/>
<evidence type="ECO:0000256" key="6">
    <source>
        <dbReference type="RuleBase" id="RU003983"/>
    </source>
</evidence>
<keyword evidence="9" id="KW-1185">Reference proteome</keyword>
<protein>
    <recommendedName>
        <fullName evidence="7">Peptidase M48 domain-containing protein</fullName>
    </recommendedName>
</protein>
<dbReference type="OMA" id="IWISESI"/>